<name>A0A0D2A5E3_9EURO</name>
<accession>A0A0D2A5E3</accession>
<reference evidence="1 2" key="1">
    <citation type="submission" date="2015-01" db="EMBL/GenBank/DDBJ databases">
        <title>The Genome Sequence of Cladophialophora immunda CBS83496.</title>
        <authorList>
            <consortium name="The Broad Institute Genomics Platform"/>
            <person name="Cuomo C."/>
            <person name="de Hoog S."/>
            <person name="Gorbushina A."/>
            <person name="Stielow B."/>
            <person name="Teixiera M."/>
            <person name="Abouelleil A."/>
            <person name="Chapman S.B."/>
            <person name="Priest M."/>
            <person name="Young S.K."/>
            <person name="Wortman J."/>
            <person name="Nusbaum C."/>
            <person name="Birren B."/>
        </authorList>
    </citation>
    <scope>NUCLEOTIDE SEQUENCE [LARGE SCALE GENOMIC DNA]</scope>
    <source>
        <strain evidence="1 2">CBS 83496</strain>
    </source>
</reference>
<keyword evidence="2" id="KW-1185">Reference proteome</keyword>
<dbReference type="Proteomes" id="UP000054466">
    <property type="component" value="Unassembled WGS sequence"/>
</dbReference>
<gene>
    <name evidence="1" type="ORF">PV07_02246</name>
</gene>
<evidence type="ECO:0000313" key="2">
    <source>
        <dbReference type="Proteomes" id="UP000054466"/>
    </source>
</evidence>
<dbReference type="AlphaFoldDB" id="A0A0D2A5E3"/>
<dbReference type="VEuPathDB" id="FungiDB:PV07_02246"/>
<dbReference type="HOGENOM" id="CLU_1777235_0_0_1"/>
<protein>
    <submittedName>
        <fullName evidence="1">Uncharacterized protein</fullName>
    </submittedName>
</protein>
<organism evidence="1 2">
    <name type="scientific">Cladophialophora immunda</name>
    <dbReference type="NCBI Taxonomy" id="569365"/>
    <lineage>
        <taxon>Eukaryota</taxon>
        <taxon>Fungi</taxon>
        <taxon>Dikarya</taxon>
        <taxon>Ascomycota</taxon>
        <taxon>Pezizomycotina</taxon>
        <taxon>Eurotiomycetes</taxon>
        <taxon>Chaetothyriomycetidae</taxon>
        <taxon>Chaetothyriales</taxon>
        <taxon>Herpotrichiellaceae</taxon>
        <taxon>Cladophialophora</taxon>
    </lineage>
</organism>
<dbReference type="GeneID" id="27341440"/>
<sequence length="146" mass="16863">MWIESWHFSRSDLSTNCRDASPTLRYNSNRKGRSMLVSHHLGRRLFPQICSRFHPLEAGAWIRHGMAILAVDRCPRSALRAHRTLTYPAQRPWLTTRSNPPLFEQGGLFRNQSISPPRMRGVKTSWACGLTQHRHISLNLSARHVE</sequence>
<dbReference type="EMBL" id="KN847040">
    <property type="protein sequence ID" value="KIW35556.1"/>
    <property type="molecule type" value="Genomic_DNA"/>
</dbReference>
<dbReference type="RefSeq" id="XP_016255772.1">
    <property type="nucleotide sequence ID" value="XM_016388844.1"/>
</dbReference>
<evidence type="ECO:0000313" key="1">
    <source>
        <dbReference type="EMBL" id="KIW35556.1"/>
    </source>
</evidence>
<proteinExistence type="predicted"/>